<keyword evidence="2" id="KW-1185">Reference proteome</keyword>
<dbReference type="EMBL" id="JBEGDG010000046">
    <property type="protein sequence ID" value="MEQ6358023.1"/>
    <property type="molecule type" value="Genomic_DNA"/>
</dbReference>
<evidence type="ECO:0000313" key="2">
    <source>
        <dbReference type="Proteomes" id="UP001478862"/>
    </source>
</evidence>
<protein>
    <recommendedName>
        <fullName evidence="3">DUF4313 domain-containing protein</fullName>
    </recommendedName>
</protein>
<reference evidence="1 2" key="1">
    <citation type="submission" date="2024-06" db="EMBL/GenBank/DDBJ databases">
        <title>Lysinibacillus zambalefons sp. nov., a Novel Firmicute Isolated from the Poon Bato Zambales Hyperalkaline Spring.</title>
        <authorList>
            <person name="Aja J.A."/>
            <person name="Lazaro J.E.H."/>
            <person name="Llorin L.D."/>
            <person name="Lim K.R."/>
            <person name="Teodosio J."/>
            <person name="Dalisay D.S."/>
        </authorList>
    </citation>
    <scope>NUCLEOTIDE SEQUENCE [LARGE SCALE GENOMIC DNA]</scope>
    <source>
        <strain evidence="1 2">M3</strain>
    </source>
</reference>
<dbReference type="RefSeq" id="WP_349662305.1">
    <property type="nucleotide sequence ID" value="NZ_JBEGDG010000046.1"/>
</dbReference>
<organism evidence="1 2">
    <name type="scientific">Lysinibacillus zambalensis</name>
    <dbReference type="NCBI Taxonomy" id="3160866"/>
    <lineage>
        <taxon>Bacteria</taxon>
        <taxon>Bacillati</taxon>
        <taxon>Bacillota</taxon>
        <taxon>Bacilli</taxon>
        <taxon>Bacillales</taxon>
        <taxon>Bacillaceae</taxon>
        <taxon>Lysinibacillus</taxon>
    </lineage>
</organism>
<proteinExistence type="predicted"/>
<evidence type="ECO:0008006" key="3">
    <source>
        <dbReference type="Google" id="ProtNLM"/>
    </source>
</evidence>
<accession>A0ABV1N3D7</accession>
<name>A0ABV1N3D7_9BACI</name>
<evidence type="ECO:0000313" key="1">
    <source>
        <dbReference type="EMBL" id="MEQ6358023.1"/>
    </source>
</evidence>
<comment type="caution">
    <text evidence="1">The sequence shown here is derived from an EMBL/GenBank/DDBJ whole genome shotgun (WGS) entry which is preliminary data.</text>
</comment>
<gene>
    <name evidence="1" type="ORF">ABNX05_25850</name>
</gene>
<dbReference type="Proteomes" id="UP001478862">
    <property type="component" value="Unassembled WGS sequence"/>
</dbReference>
<sequence>MQKKIRKGVGMLKRFSWKKDDIHSIQLKDNLYIIAQLLESPYVAFFNISSESNNFNEKPLDLNDLKPFGVCMVLNEFFKKCSVGKEKNVKPNLNIPIPEIFISSDRGQWGNRSEFSDDELIYNLVRIDPIVGDKGLMGNEIIQYNIDRKDLGILDNYEIVGYNTGYEFVRRLILSFENNRWIDPLKEQRLLGVDNYPLKTVEEMWQYGVPKYE</sequence>